<dbReference type="EMBL" id="ML213513">
    <property type="protein sequence ID" value="TFK50317.1"/>
    <property type="molecule type" value="Genomic_DNA"/>
</dbReference>
<feature type="transmembrane region" description="Helical" evidence="1">
    <location>
        <begin position="21"/>
        <end position="39"/>
    </location>
</feature>
<protein>
    <submittedName>
        <fullName evidence="2">Uncharacterized protein</fullName>
    </submittedName>
</protein>
<organism evidence="2 3">
    <name type="scientific">Heliocybe sulcata</name>
    <dbReference type="NCBI Taxonomy" id="5364"/>
    <lineage>
        <taxon>Eukaryota</taxon>
        <taxon>Fungi</taxon>
        <taxon>Dikarya</taxon>
        <taxon>Basidiomycota</taxon>
        <taxon>Agaricomycotina</taxon>
        <taxon>Agaricomycetes</taxon>
        <taxon>Gloeophyllales</taxon>
        <taxon>Gloeophyllaceae</taxon>
        <taxon>Heliocybe</taxon>
    </lineage>
</organism>
<name>A0A5C3MZ55_9AGAM</name>
<evidence type="ECO:0000256" key="1">
    <source>
        <dbReference type="SAM" id="Phobius"/>
    </source>
</evidence>
<evidence type="ECO:0000313" key="2">
    <source>
        <dbReference type="EMBL" id="TFK50317.1"/>
    </source>
</evidence>
<keyword evidence="1" id="KW-1133">Transmembrane helix</keyword>
<proteinExistence type="predicted"/>
<feature type="transmembrane region" description="Helical" evidence="1">
    <location>
        <begin position="45"/>
        <end position="65"/>
    </location>
</feature>
<sequence length="247" mass="27711">MLTKSSAIGLTSDMLEDIGQMLLTLSTQLVMILRIFAMYGNSKRVVVLFGALTTGEFAFWIVLLVRRISRGYDGTSTNEPVPGVFICANGDFPKEHWAMFFDTSIIIVESVLLLLALYKLWAQRKDEMPNKLLMRLTMESIFYFIAVFGIYMIDQGLWIVNHASPLLVPQGAEPTDSYYAQLTLDELVTGFRNAIPPILVNRLMISVRSAYYDHDLADDTVSHLLRFAGQPTSSAVLGAPIELRTFD</sequence>
<keyword evidence="1" id="KW-0472">Membrane</keyword>
<accession>A0A5C3MZ55</accession>
<dbReference type="OrthoDB" id="3256800at2759"/>
<evidence type="ECO:0000313" key="3">
    <source>
        <dbReference type="Proteomes" id="UP000305948"/>
    </source>
</evidence>
<feature type="transmembrane region" description="Helical" evidence="1">
    <location>
        <begin position="99"/>
        <end position="121"/>
    </location>
</feature>
<dbReference type="AlphaFoldDB" id="A0A5C3MZ55"/>
<dbReference type="Proteomes" id="UP000305948">
    <property type="component" value="Unassembled WGS sequence"/>
</dbReference>
<reference evidence="2 3" key="1">
    <citation type="journal article" date="2019" name="Nat. Ecol. Evol.">
        <title>Megaphylogeny resolves global patterns of mushroom evolution.</title>
        <authorList>
            <person name="Varga T."/>
            <person name="Krizsan K."/>
            <person name="Foldi C."/>
            <person name="Dima B."/>
            <person name="Sanchez-Garcia M."/>
            <person name="Sanchez-Ramirez S."/>
            <person name="Szollosi G.J."/>
            <person name="Szarkandi J.G."/>
            <person name="Papp V."/>
            <person name="Albert L."/>
            <person name="Andreopoulos W."/>
            <person name="Angelini C."/>
            <person name="Antonin V."/>
            <person name="Barry K.W."/>
            <person name="Bougher N.L."/>
            <person name="Buchanan P."/>
            <person name="Buyck B."/>
            <person name="Bense V."/>
            <person name="Catcheside P."/>
            <person name="Chovatia M."/>
            <person name="Cooper J."/>
            <person name="Damon W."/>
            <person name="Desjardin D."/>
            <person name="Finy P."/>
            <person name="Geml J."/>
            <person name="Haridas S."/>
            <person name="Hughes K."/>
            <person name="Justo A."/>
            <person name="Karasinski D."/>
            <person name="Kautmanova I."/>
            <person name="Kiss B."/>
            <person name="Kocsube S."/>
            <person name="Kotiranta H."/>
            <person name="LaButti K.M."/>
            <person name="Lechner B.E."/>
            <person name="Liimatainen K."/>
            <person name="Lipzen A."/>
            <person name="Lukacs Z."/>
            <person name="Mihaltcheva S."/>
            <person name="Morgado L.N."/>
            <person name="Niskanen T."/>
            <person name="Noordeloos M.E."/>
            <person name="Ohm R.A."/>
            <person name="Ortiz-Santana B."/>
            <person name="Ovrebo C."/>
            <person name="Racz N."/>
            <person name="Riley R."/>
            <person name="Savchenko A."/>
            <person name="Shiryaev A."/>
            <person name="Soop K."/>
            <person name="Spirin V."/>
            <person name="Szebenyi C."/>
            <person name="Tomsovsky M."/>
            <person name="Tulloss R.E."/>
            <person name="Uehling J."/>
            <person name="Grigoriev I.V."/>
            <person name="Vagvolgyi C."/>
            <person name="Papp T."/>
            <person name="Martin F.M."/>
            <person name="Miettinen O."/>
            <person name="Hibbett D.S."/>
            <person name="Nagy L.G."/>
        </authorList>
    </citation>
    <scope>NUCLEOTIDE SEQUENCE [LARGE SCALE GENOMIC DNA]</scope>
    <source>
        <strain evidence="2 3">OMC1185</strain>
    </source>
</reference>
<keyword evidence="1" id="KW-0812">Transmembrane</keyword>
<feature type="transmembrane region" description="Helical" evidence="1">
    <location>
        <begin position="141"/>
        <end position="160"/>
    </location>
</feature>
<keyword evidence="3" id="KW-1185">Reference proteome</keyword>
<gene>
    <name evidence="2" type="ORF">OE88DRAFT_1735898</name>
</gene>